<accession>A0A127KMF6</accession>
<protein>
    <submittedName>
        <fullName evidence="1">Uncharacterized protein</fullName>
    </submittedName>
</protein>
<dbReference type="KEGG" id="vg:29122644"/>
<dbReference type="GeneID" id="29122644"/>
<reference evidence="1 2" key="1">
    <citation type="submission" date="2016-01" db="EMBL/GenBank/DDBJ databases">
        <title>The genomic content and context of auxiliary metabolic genes in marine cyanophages.</title>
        <authorList>
            <person name="Marston M.F."/>
            <person name="Martiny J.B.H."/>
            <person name="Crummett L.T."/>
        </authorList>
    </citation>
    <scope>NUCLEOTIDE SEQUENCE [LARGE SCALE GENOMIC DNA]</scope>
    <source>
        <strain evidence="1">RW_108_0702</strain>
    </source>
</reference>
<sequence length="72" mass="8278">MSEFNWIDDTFRVYKTKYGVWHSCTKENKELITALTEDQCINATRFYLKGLQEGWGESNSRVVNDGVVGGKL</sequence>
<dbReference type="Pfam" id="PF24272">
    <property type="entry name" value="DUF7468"/>
    <property type="match status" value="1"/>
</dbReference>
<dbReference type="OrthoDB" id="27690at10239"/>
<name>A0A127KMF6_9CAUD</name>
<dbReference type="Proteomes" id="UP000203157">
    <property type="component" value="Segment"/>
</dbReference>
<gene>
    <name evidence="1" type="ORF">R1080702_142</name>
</gene>
<evidence type="ECO:0000313" key="1">
    <source>
        <dbReference type="EMBL" id="AMO43151.1"/>
    </source>
</evidence>
<dbReference type="EMBL" id="KU594606">
    <property type="protein sequence ID" value="AMO43151.1"/>
    <property type="molecule type" value="Genomic_DNA"/>
</dbReference>
<keyword evidence="2" id="KW-1185">Reference proteome</keyword>
<proteinExistence type="predicted"/>
<evidence type="ECO:0000313" key="2">
    <source>
        <dbReference type="Proteomes" id="UP000203157"/>
    </source>
</evidence>
<dbReference type="RefSeq" id="YP_009301644.1">
    <property type="nucleotide sequence ID" value="NC_031235.1"/>
</dbReference>
<dbReference type="InterPro" id="IPR055891">
    <property type="entry name" value="DUF7468"/>
</dbReference>
<organism evidence="1 2">
    <name type="scientific">Cyanophage S-RIM32</name>
    <dbReference type="NCBI Taxonomy" id="1278479"/>
    <lineage>
        <taxon>Viruses</taxon>
        <taxon>Duplodnaviria</taxon>
        <taxon>Heunggongvirae</taxon>
        <taxon>Uroviricota</taxon>
        <taxon>Caudoviricetes</taxon>
        <taxon>Pantevenvirales</taxon>
        <taxon>Kyanoviridae</taxon>
        <taxon>Bristolvirus</taxon>
        <taxon>Bristolvirus rhodeisland</taxon>
    </lineage>
</organism>